<evidence type="ECO:0000313" key="3">
    <source>
        <dbReference type="EMBL" id="KAK1444217.1"/>
    </source>
</evidence>
<dbReference type="InterPro" id="IPR050868">
    <property type="entry name" value="ELMO_domain-containing"/>
</dbReference>
<protein>
    <recommendedName>
        <fullName evidence="2">ELMO domain-containing protein</fullName>
    </recommendedName>
</protein>
<evidence type="ECO:0000256" key="1">
    <source>
        <dbReference type="SAM" id="SignalP"/>
    </source>
</evidence>
<feature type="chain" id="PRO_5042091990" description="ELMO domain-containing protein" evidence="1">
    <location>
        <begin position="25"/>
        <end position="327"/>
    </location>
</feature>
<comment type="caution">
    <text evidence="3">The sequence shown here is derived from an EMBL/GenBank/DDBJ whole genome shotgun (WGS) entry which is preliminary data.</text>
</comment>
<dbReference type="PANTHER" id="PTHR12771">
    <property type="entry name" value="ENGULFMENT AND CELL MOTILITY"/>
    <property type="match status" value="1"/>
</dbReference>
<organism evidence="3 4">
    <name type="scientific">Babesia gibsoni</name>
    <dbReference type="NCBI Taxonomy" id="33632"/>
    <lineage>
        <taxon>Eukaryota</taxon>
        <taxon>Sar</taxon>
        <taxon>Alveolata</taxon>
        <taxon>Apicomplexa</taxon>
        <taxon>Aconoidasida</taxon>
        <taxon>Piroplasmida</taxon>
        <taxon>Babesiidae</taxon>
        <taxon>Babesia</taxon>
    </lineage>
</organism>
<reference evidence="3" key="1">
    <citation type="submission" date="2023-08" db="EMBL/GenBank/DDBJ databases">
        <title>Draft sequence of the Babesia gibsoni genome.</title>
        <authorList>
            <person name="Yamagishi J.Y."/>
            <person name="Xuan X.X."/>
        </authorList>
    </citation>
    <scope>NUCLEOTIDE SEQUENCE</scope>
    <source>
        <strain evidence="3">Azabu</strain>
    </source>
</reference>
<dbReference type="Pfam" id="PF04727">
    <property type="entry name" value="ELMO_CED12"/>
    <property type="match status" value="1"/>
</dbReference>
<evidence type="ECO:0000259" key="2">
    <source>
        <dbReference type="PROSITE" id="PS51335"/>
    </source>
</evidence>
<dbReference type="EMBL" id="JAVEPI010000001">
    <property type="protein sequence ID" value="KAK1444217.1"/>
    <property type="molecule type" value="Genomic_DNA"/>
</dbReference>
<keyword evidence="1" id="KW-0732">Signal</keyword>
<dbReference type="PROSITE" id="PS51335">
    <property type="entry name" value="ELMO"/>
    <property type="match status" value="1"/>
</dbReference>
<feature type="signal peptide" evidence="1">
    <location>
        <begin position="1"/>
        <end position="24"/>
    </location>
</feature>
<dbReference type="Proteomes" id="UP001230268">
    <property type="component" value="Unassembled WGS sequence"/>
</dbReference>
<evidence type="ECO:0000313" key="4">
    <source>
        <dbReference type="Proteomes" id="UP001230268"/>
    </source>
</evidence>
<dbReference type="AlphaFoldDB" id="A0AAD8PFB7"/>
<dbReference type="InterPro" id="IPR006816">
    <property type="entry name" value="ELMO_dom"/>
</dbReference>
<gene>
    <name evidence="3" type="ORF">BgAZ_101230</name>
</gene>
<dbReference type="PANTHER" id="PTHR12771:SF51">
    <property type="entry name" value="LD01482P"/>
    <property type="match status" value="1"/>
</dbReference>
<feature type="domain" description="ELMO" evidence="2">
    <location>
        <begin position="135"/>
        <end position="298"/>
    </location>
</feature>
<accession>A0AAD8PFB7</accession>
<keyword evidence="4" id="KW-1185">Reference proteome</keyword>
<proteinExistence type="predicted"/>
<name>A0AAD8PFB7_BABGI</name>
<sequence length="327" mass="37750">MGLRRKANSFVFRYLFLLISHSEAEFILLNLGICNCFLAWLGFNQQIPHRVEDPKTVVAFEEFCRDRLSHAEIVDILEGRSPLEAVVEDILLKMHIQAKCRALCMDALSHIRRKAFHIQQIERIAKIPVNEDNQEAFPLFYEVWAALDDREVPESFEVTKSIGKGEVDYPSWGDLGFQTPLTDFRMTGLLGLKCLHHVSTEFKARARQVLAATSNTDTWLPCAITSVNVTAWVMEDAKKDKLSVFLYKDYSATSQIFYTLHAFYFFSFVNYWNNSDAKTILDFKKVSEGFRDYIIIELEKITDAYISMKNYEEGYMNAILLDSISKL</sequence>